<dbReference type="PANTHER" id="PTHR11905:SF159">
    <property type="entry name" value="ADAM METALLOPROTEASE"/>
    <property type="match status" value="1"/>
</dbReference>
<keyword evidence="5" id="KW-0479">Metal-binding</keyword>
<dbReference type="PROSITE" id="PS50215">
    <property type="entry name" value="ADAM_MEPRO"/>
    <property type="match status" value="1"/>
</dbReference>
<dbReference type="InterPro" id="IPR001590">
    <property type="entry name" value="Peptidase_M12B"/>
</dbReference>
<evidence type="ECO:0000256" key="4">
    <source>
        <dbReference type="ARBA" id="ARBA00023049"/>
    </source>
</evidence>
<dbReference type="InterPro" id="IPR034030">
    <property type="entry name" value="ZnMc_salivary_gland_MPs"/>
</dbReference>
<dbReference type="GO" id="GO:0046872">
    <property type="term" value="F:metal ion binding"/>
    <property type="evidence" value="ECO:0007669"/>
    <property type="project" value="UniProtKB-KW"/>
</dbReference>
<name>A0A224YEI3_9ACAR</name>
<dbReference type="AlphaFoldDB" id="A0A224YEI3"/>
<accession>A0A224YEI3</accession>
<dbReference type="PANTHER" id="PTHR11905">
    <property type="entry name" value="ADAM A DISINTEGRIN AND METALLOPROTEASE DOMAIN"/>
    <property type="match status" value="1"/>
</dbReference>
<feature type="active site" evidence="5">
    <location>
        <position position="201"/>
    </location>
</feature>
<evidence type="ECO:0000256" key="1">
    <source>
        <dbReference type="ARBA" id="ARBA00022670"/>
    </source>
</evidence>
<keyword evidence="2" id="KW-0378">Hydrolase</keyword>
<keyword evidence="4" id="KW-0482">Metalloprotease</keyword>
<feature type="binding site" evidence="5">
    <location>
        <position position="204"/>
    </location>
    <ligand>
        <name>Zn(2+)</name>
        <dbReference type="ChEBI" id="CHEBI:29105"/>
        <note>catalytic</note>
    </ligand>
</feature>
<evidence type="ECO:0000313" key="7">
    <source>
        <dbReference type="EMBL" id="MAA16128.1"/>
    </source>
</evidence>
<sequence>MLHKIFEVKPVIENFIKTVPDHVRLTETYKLKNSNGSRQGSHFPQSRAANIDKFTVELHVISDKAHQKAYKKNEQLIIYMAVMTNAVNLRFMDMVNPKISFILVGVTRAKDHDFADSNGRNIDASKMYAGLKSYNKQGKIPGYHDVVYLATGLDMFMVVKGAKKDGILGLATEGGICAPNAVGEGEDTPHMYDGVRTMAHELAHTLGSPHDETPECPWADGYLMTNIEVGTNKHRISKCSEKKIREYVRKLSDDCIKVMNKQNYLEDHKRFPGQTIRDEYYCRKLTKQRGKKVKVIATKAPNCFLKCCYVFMGYRSCSKHEMLDGMTCGRGKTCQRGICGYQ</sequence>
<dbReference type="Gene3D" id="3.40.390.10">
    <property type="entry name" value="Collagenase (Catalytic Domain)"/>
    <property type="match status" value="1"/>
</dbReference>
<evidence type="ECO:0000259" key="6">
    <source>
        <dbReference type="PROSITE" id="PS50215"/>
    </source>
</evidence>
<evidence type="ECO:0000256" key="3">
    <source>
        <dbReference type="ARBA" id="ARBA00022833"/>
    </source>
</evidence>
<dbReference type="EMBL" id="GFPF01004982">
    <property type="protein sequence ID" value="MAA16128.1"/>
    <property type="molecule type" value="Transcribed_RNA"/>
</dbReference>
<reference evidence="7" key="1">
    <citation type="journal article" date="2017" name="Parasit. Vectors">
        <title>Sialotranscriptomics of Rhipicephalus zambeziensis reveals intricate expression profiles of secretory proteins and suggests tight temporal transcriptional regulation during blood-feeding.</title>
        <authorList>
            <person name="de Castro M.H."/>
            <person name="de Klerk D."/>
            <person name="Pienaar R."/>
            <person name="Rees D.J.G."/>
            <person name="Mans B.J."/>
        </authorList>
    </citation>
    <scope>NUCLEOTIDE SEQUENCE</scope>
    <source>
        <tissue evidence="7">Salivary glands</tissue>
    </source>
</reference>
<dbReference type="InterPro" id="IPR024079">
    <property type="entry name" value="MetalloPept_cat_dom_sf"/>
</dbReference>
<dbReference type="Pfam" id="PF01421">
    <property type="entry name" value="Reprolysin"/>
    <property type="match status" value="1"/>
</dbReference>
<keyword evidence="1" id="KW-0645">Protease</keyword>
<dbReference type="SUPFAM" id="SSF55486">
    <property type="entry name" value="Metalloproteases ('zincins'), catalytic domain"/>
    <property type="match status" value="1"/>
</dbReference>
<comment type="caution">
    <text evidence="5">Lacks conserved residue(s) required for the propagation of feature annotation.</text>
</comment>
<protein>
    <submittedName>
        <fullName evidence="7">Reprolysin</fullName>
    </submittedName>
</protein>
<feature type="binding site" evidence="5">
    <location>
        <position position="210"/>
    </location>
    <ligand>
        <name>Zn(2+)</name>
        <dbReference type="ChEBI" id="CHEBI:29105"/>
        <note>catalytic</note>
    </ligand>
</feature>
<dbReference type="CDD" id="cd04272">
    <property type="entry name" value="ZnMc_salivary_gland_MPs"/>
    <property type="match status" value="1"/>
</dbReference>
<dbReference type="GO" id="GO:0006509">
    <property type="term" value="P:membrane protein ectodomain proteolysis"/>
    <property type="evidence" value="ECO:0007669"/>
    <property type="project" value="TreeGrafter"/>
</dbReference>
<evidence type="ECO:0000256" key="5">
    <source>
        <dbReference type="PROSITE-ProRule" id="PRU00276"/>
    </source>
</evidence>
<organism evidence="7">
    <name type="scientific">Rhipicephalus zambeziensis</name>
    <dbReference type="NCBI Taxonomy" id="60191"/>
    <lineage>
        <taxon>Eukaryota</taxon>
        <taxon>Metazoa</taxon>
        <taxon>Ecdysozoa</taxon>
        <taxon>Arthropoda</taxon>
        <taxon>Chelicerata</taxon>
        <taxon>Arachnida</taxon>
        <taxon>Acari</taxon>
        <taxon>Parasitiformes</taxon>
        <taxon>Ixodida</taxon>
        <taxon>Ixodoidea</taxon>
        <taxon>Ixodidae</taxon>
        <taxon>Rhipicephalinae</taxon>
        <taxon>Rhipicephalus</taxon>
        <taxon>Rhipicephalus</taxon>
    </lineage>
</organism>
<feature type="binding site" evidence="5">
    <location>
        <position position="200"/>
    </location>
    <ligand>
        <name>Zn(2+)</name>
        <dbReference type="ChEBI" id="CHEBI:29105"/>
        <note>catalytic</note>
    </ligand>
</feature>
<evidence type="ECO:0000256" key="2">
    <source>
        <dbReference type="ARBA" id="ARBA00022801"/>
    </source>
</evidence>
<dbReference type="GO" id="GO:0004222">
    <property type="term" value="F:metalloendopeptidase activity"/>
    <property type="evidence" value="ECO:0007669"/>
    <property type="project" value="InterPro"/>
</dbReference>
<proteinExistence type="predicted"/>
<keyword evidence="3 5" id="KW-0862">Zinc</keyword>
<feature type="domain" description="Peptidase M12B" evidence="6">
    <location>
        <begin position="54"/>
        <end position="260"/>
    </location>
</feature>